<evidence type="ECO:0000313" key="2">
    <source>
        <dbReference type="EMBL" id="KAK3171248.1"/>
    </source>
</evidence>
<dbReference type="Proteomes" id="UP001276659">
    <property type="component" value="Unassembled WGS sequence"/>
</dbReference>
<proteinExistence type="predicted"/>
<evidence type="ECO:0000256" key="1">
    <source>
        <dbReference type="SAM" id="MobiDB-lite"/>
    </source>
</evidence>
<feature type="region of interest" description="Disordered" evidence="1">
    <location>
        <begin position="1"/>
        <end position="54"/>
    </location>
</feature>
<reference evidence="2" key="1">
    <citation type="submission" date="2022-11" db="EMBL/GenBank/DDBJ databases">
        <title>Chromosomal genome sequence assembly and mating type (MAT) locus characterization of the leprose asexual lichenized fungus Lepraria neglecta (Nyl.) Erichsen.</title>
        <authorList>
            <person name="Allen J.L."/>
            <person name="Pfeffer B."/>
        </authorList>
    </citation>
    <scope>NUCLEOTIDE SEQUENCE</scope>
    <source>
        <strain evidence="2">Allen 5258</strain>
    </source>
</reference>
<comment type="caution">
    <text evidence="2">The sequence shown here is derived from an EMBL/GenBank/DDBJ whole genome shotgun (WGS) entry which is preliminary data.</text>
</comment>
<gene>
    <name evidence="2" type="ORF">OEA41_003332</name>
</gene>
<dbReference type="EMBL" id="JASNWA010000008">
    <property type="protein sequence ID" value="KAK3171248.1"/>
    <property type="molecule type" value="Genomic_DNA"/>
</dbReference>
<dbReference type="AlphaFoldDB" id="A0AAD9Z878"/>
<name>A0AAD9Z878_9LECA</name>
<organism evidence="2 3">
    <name type="scientific">Lepraria neglecta</name>
    <dbReference type="NCBI Taxonomy" id="209136"/>
    <lineage>
        <taxon>Eukaryota</taxon>
        <taxon>Fungi</taxon>
        <taxon>Dikarya</taxon>
        <taxon>Ascomycota</taxon>
        <taxon>Pezizomycotina</taxon>
        <taxon>Lecanoromycetes</taxon>
        <taxon>OSLEUM clade</taxon>
        <taxon>Lecanoromycetidae</taxon>
        <taxon>Lecanorales</taxon>
        <taxon>Lecanorineae</taxon>
        <taxon>Stereocaulaceae</taxon>
        <taxon>Lepraria</taxon>
    </lineage>
</organism>
<feature type="region of interest" description="Disordered" evidence="1">
    <location>
        <begin position="314"/>
        <end position="371"/>
    </location>
</feature>
<feature type="compositionally biased region" description="Basic and acidic residues" evidence="1">
    <location>
        <begin position="323"/>
        <end position="336"/>
    </location>
</feature>
<protein>
    <submittedName>
        <fullName evidence="2">Uncharacterized protein</fullName>
    </submittedName>
</protein>
<evidence type="ECO:0000313" key="3">
    <source>
        <dbReference type="Proteomes" id="UP001276659"/>
    </source>
</evidence>
<keyword evidence="3" id="KW-1185">Reference proteome</keyword>
<sequence>MNSTVQERQAAFTPRAGDGRKKFTHGERQAASTPIAGMESAHQRQAASTQRYGNDRILTTPQNDRAVSPGPDAHTTGITELPSQSEPMGVLIHCSGAMSKLNVPGFAPLHSPWVKADYHRIQSYMGQIHYLIGLPDHVFPDSIPQIPYLIGLPLWILQYNLNPEIDQGNPQAGILKFSSIILSPQPNTGIQGNDYQSTALEMGSRVVSRIDGFNLLPQHLEVLCAFCEFVQRHAKRFTRLATRSEFEAYYQWYSVLKVRDGDIKWKSLPFPYDTALLGKEYANVLFWVDDGQNNQPAAVPTNNIVVEEQNMRTTGLLTPGGESQREAAGQRDNSTERRRRLGRARTANWRERKRQQKLGVKGIHGSATRSS</sequence>
<feature type="compositionally biased region" description="Polar residues" evidence="1">
    <location>
        <begin position="43"/>
        <end position="54"/>
    </location>
</feature>
<feature type="compositionally biased region" description="Basic and acidic residues" evidence="1">
    <location>
        <begin position="17"/>
        <end position="28"/>
    </location>
</feature>
<accession>A0AAD9Z878</accession>